<dbReference type="PROSITE" id="PS51257">
    <property type="entry name" value="PROKAR_LIPOPROTEIN"/>
    <property type="match status" value="1"/>
</dbReference>
<dbReference type="EMBL" id="LT629710">
    <property type="protein sequence ID" value="SDP34459.1"/>
    <property type="molecule type" value="Genomic_DNA"/>
</dbReference>
<keyword evidence="3 5" id="KW-0732">Signal</keyword>
<dbReference type="GO" id="GO:1901982">
    <property type="term" value="F:maltose binding"/>
    <property type="evidence" value="ECO:0007669"/>
    <property type="project" value="TreeGrafter"/>
</dbReference>
<keyword evidence="2" id="KW-0813">Transport</keyword>
<evidence type="ECO:0000313" key="6">
    <source>
        <dbReference type="EMBL" id="SDP34459.1"/>
    </source>
</evidence>
<gene>
    <name evidence="6" type="ORF">SAMN04515671_3808</name>
</gene>
<evidence type="ECO:0000256" key="1">
    <source>
        <dbReference type="ARBA" id="ARBA00008520"/>
    </source>
</evidence>
<protein>
    <submittedName>
        <fullName evidence="6">Multiple sugar transport system substrate-binding protein</fullName>
    </submittedName>
</protein>
<dbReference type="PROSITE" id="PS51318">
    <property type="entry name" value="TAT"/>
    <property type="match status" value="1"/>
</dbReference>
<dbReference type="AlphaFoldDB" id="A0A1H0RYQ4"/>
<dbReference type="GO" id="GO:0055052">
    <property type="term" value="C:ATP-binding cassette (ABC) transporter complex, substrate-binding subunit-containing"/>
    <property type="evidence" value="ECO:0007669"/>
    <property type="project" value="TreeGrafter"/>
</dbReference>
<dbReference type="GO" id="GO:0042956">
    <property type="term" value="P:maltodextrin transmembrane transport"/>
    <property type="evidence" value="ECO:0007669"/>
    <property type="project" value="TreeGrafter"/>
</dbReference>
<evidence type="ECO:0000256" key="4">
    <source>
        <dbReference type="SAM" id="MobiDB-lite"/>
    </source>
</evidence>
<evidence type="ECO:0000256" key="2">
    <source>
        <dbReference type="ARBA" id="ARBA00022448"/>
    </source>
</evidence>
<proteinExistence type="inferred from homology"/>
<dbReference type="PANTHER" id="PTHR30061">
    <property type="entry name" value="MALTOSE-BINDING PERIPLASMIC PROTEIN"/>
    <property type="match status" value="1"/>
</dbReference>
<feature type="signal peptide" evidence="5">
    <location>
        <begin position="1"/>
        <end position="35"/>
    </location>
</feature>
<dbReference type="Gene3D" id="3.40.190.10">
    <property type="entry name" value="Periplasmic binding protein-like II"/>
    <property type="match status" value="2"/>
</dbReference>
<sequence length="455" mass="45905">MARSSNTRRTLMTACMAITVAGSLAACSSSSTAGAAGGSSSSAASSAAAPSSSPSSAASAGSSSSAAGSAAASAPAGGSGGTVQIWDPYPQFDNNSDWVKLLDSCGTQAGVKVKRTGFDTTDLTTKTLLAAQQGVAPNVLIVDNPVVSTLADAGVLNTTEDLKLDTSAFEPNILAAGQLNGKTYGVPIGANTLALYYNKDVLKAAGVDIATVKDWTSLTAALAKVKAAGKKGITFSAIGTEEGSFQFLPWFWGSGGKLTDLTSGTAALQLWTDWLKKGYAPNSVINNTQTTSWQEFAAGDFAFSENGTWQLANAAKTGFAYGVIPVPAQNGGTAPAPTGGEFVTEPVQKDTSMDAASTKVVECLSAPANALKTDTTLSYVSALDSVQAKQTAANAALTPWVAAVKAAKGRTSDNLGTKYPKISEPMWGAVQAALSGSSSPADAMKAAQSTASSAQ</sequence>
<evidence type="ECO:0000256" key="5">
    <source>
        <dbReference type="SAM" id="SignalP"/>
    </source>
</evidence>
<dbReference type="Proteomes" id="UP000198741">
    <property type="component" value="Chromosome I"/>
</dbReference>
<dbReference type="STRING" id="1090615.SAMN04515671_3808"/>
<keyword evidence="6" id="KW-0762">Sugar transport</keyword>
<organism evidence="6 7">
    <name type="scientific">Nakamurella panacisegetis</name>
    <dbReference type="NCBI Taxonomy" id="1090615"/>
    <lineage>
        <taxon>Bacteria</taxon>
        <taxon>Bacillati</taxon>
        <taxon>Actinomycetota</taxon>
        <taxon>Actinomycetes</taxon>
        <taxon>Nakamurellales</taxon>
        <taxon>Nakamurellaceae</taxon>
        <taxon>Nakamurella</taxon>
    </lineage>
</organism>
<comment type="similarity">
    <text evidence="1">Belongs to the bacterial solute-binding protein 1 family.</text>
</comment>
<dbReference type="Pfam" id="PF13416">
    <property type="entry name" value="SBP_bac_8"/>
    <property type="match status" value="1"/>
</dbReference>
<dbReference type="InterPro" id="IPR006311">
    <property type="entry name" value="TAT_signal"/>
</dbReference>
<feature type="region of interest" description="Disordered" evidence="4">
    <location>
        <begin position="433"/>
        <end position="455"/>
    </location>
</feature>
<dbReference type="InterPro" id="IPR006059">
    <property type="entry name" value="SBP"/>
</dbReference>
<evidence type="ECO:0000313" key="7">
    <source>
        <dbReference type="Proteomes" id="UP000198741"/>
    </source>
</evidence>
<keyword evidence="7" id="KW-1185">Reference proteome</keyword>
<dbReference type="SUPFAM" id="SSF53850">
    <property type="entry name" value="Periplasmic binding protein-like II"/>
    <property type="match status" value="1"/>
</dbReference>
<feature type="chain" id="PRO_5009251298" evidence="5">
    <location>
        <begin position="36"/>
        <end position="455"/>
    </location>
</feature>
<feature type="region of interest" description="Disordered" evidence="4">
    <location>
        <begin position="33"/>
        <end position="73"/>
    </location>
</feature>
<dbReference type="GO" id="GO:0015768">
    <property type="term" value="P:maltose transport"/>
    <property type="evidence" value="ECO:0007669"/>
    <property type="project" value="TreeGrafter"/>
</dbReference>
<accession>A0A1H0RYQ4</accession>
<name>A0A1H0RYQ4_9ACTN</name>
<evidence type="ECO:0000256" key="3">
    <source>
        <dbReference type="ARBA" id="ARBA00022729"/>
    </source>
</evidence>
<reference evidence="6 7" key="1">
    <citation type="submission" date="2016-10" db="EMBL/GenBank/DDBJ databases">
        <authorList>
            <person name="de Groot N.N."/>
        </authorList>
    </citation>
    <scope>NUCLEOTIDE SEQUENCE [LARGE SCALE GENOMIC DNA]</scope>
    <source>
        <strain evidence="7">P4-7,KCTC 19426,CECT 7604</strain>
    </source>
</reference>
<dbReference type="PANTHER" id="PTHR30061:SF50">
    <property type="entry name" value="MALTOSE_MALTODEXTRIN-BINDING PERIPLASMIC PROTEIN"/>
    <property type="match status" value="1"/>
</dbReference>